<keyword evidence="4" id="KW-0472">Membrane</keyword>
<comment type="caution">
    <text evidence="5">The sequence shown here is derived from an EMBL/GenBank/DDBJ whole genome shotgun (WGS) entry which is preliminary data.</text>
</comment>
<feature type="coiled-coil region" evidence="2">
    <location>
        <begin position="653"/>
        <end position="680"/>
    </location>
</feature>
<reference evidence="5 6" key="1">
    <citation type="journal article" date="2014" name="Genome Announc.">
        <title>Draft genome sequence of Sclerotinia borealis, a psychrophilic plant pathogenic fungus.</title>
        <authorList>
            <person name="Mardanov A.V."/>
            <person name="Beletsky A.V."/>
            <person name="Kadnikov V.V."/>
            <person name="Ignatov A.N."/>
            <person name="Ravin N.V."/>
        </authorList>
    </citation>
    <scope>NUCLEOTIDE SEQUENCE [LARGE SCALE GENOMIC DNA]</scope>
    <source>
        <strain evidence="6">F-4157</strain>
    </source>
</reference>
<evidence type="ECO:0000313" key="5">
    <source>
        <dbReference type="EMBL" id="ESZ94299.1"/>
    </source>
</evidence>
<gene>
    <name evidence="5" type="ORF">SBOR_5295</name>
</gene>
<organism evidence="5 6">
    <name type="scientific">Sclerotinia borealis (strain F-4128)</name>
    <dbReference type="NCBI Taxonomy" id="1432307"/>
    <lineage>
        <taxon>Eukaryota</taxon>
        <taxon>Fungi</taxon>
        <taxon>Dikarya</taxon>
        <taxon>Ascomycota</taxon>
        <taxon>Pezizomycotina</taxon>
        <taxon>Leotiomycetes</taxon>
        <taxon>Helotiales</taxon>
        <taxon>Sclerotiniaceae</taxon>
        <taxon>Sclerotinia</taxon>
    </lineage>
</organism>
<feature type="region of interest" description="Disordered" evidence="3">
    <location>
        <begin position="955"/>
        <end position="982"/>
    </location>
</feature>
<evidence type="ECO:0000256" key="2">
    <source>
        <dbReference type="SAM" id="Coils"/>
    </source>
</evidence>
<dbReference type="Proteomes" id="UP000019487">
    <property type="component" value="Unassembled WGS sequence"/>
</dbReference>
<feature type="region of interest" description="Disordered" evidence="3">
    <location>
        <begin position="1129"/>
        <end position="1158"/>
    </location>
</feature>
<feature type="transmembrane region" description="Helical" evidence="4">
    <location>
        <begin position="43"/>
        <end position="59"/>
    </location>
</feature>
<feature type="coiled-coil region" evidence="2">
    <location>
        <begin position="568"/>
        <end position="609"/>
    </location>
</feature>
<accession>W9CI06</accession>
<keyword evidence="4" id="KW-0812">Transmembrane</keyword>
<sequence>MANAPPPGAPPPAGRARVLRARNWRTYWRGRVTNGVQWLRQHFLLMVAAGAGVASWAWVCTPLNILLRWAGGIVYYYKAYWLANIRTFDNIQRCNRVMKEVKAWGPEYEFWETHNTRWWLYMACKGNESGWSRTLWGNTDAFYKKIIEVAKLFVPGWYIMQWGLACVITINLTWAFVYPLLFRQAIPKRELGPMVLASATLTANFLYEALLHHIERSVIITLNSVGMSMLKVYLGTIGFINYFPILLWCILQFGIPIYYICYGLEWVPLRAASVLAARRTRLAAAGLEWDYVGNERDVEELAFINRHDGESLWAYKHVSFTLATIIVWILTPVTQVLDAFRPLWVYIKTLWSLKQRVANLTQQAAELTQQITNLHHERDTANQSTRRYLLENLRLRRLLIQCKNLHHNFNDQDETLRRIHELEVQRDDRKAAHEDLLSKYTALRQASSALTLAGGPASTVERLLEAAAHTRDLHRRQIHTLTTSVVESDAQIAILKDRVKTLENDLKDINDGRATMLWRQKEKENTELRKKAYEEIMEREVKINRLRDLRDDNAATSLGLDAIGQQTLRRLREELVRVENELAHSEMIIEKLKKKEAEIDEDKEAIKKEALYGEPERLGKLYKNATIQVEELSEKLKRFDYFAEPEHDIVAIQRHCNEERERLQREILNKNQQISTYRAQIDHAMGSMGWADNKFEPLDKYLGFVSGAKEEIRRLAAALQRLEFLNLAPQGPRSIRRLSMLNDLTRERDRLLDERQDLRVIRNELLERTTRNETELARLRDRVTRRDTQITNLIARSKDLQVQLREARVAAPPAGASSIAGILAPTIVIFIRNLLALEREIGRRGRQLPDFPEIPGINGVPKIEREPGELSMLRTITRIVKRFSDVSRLVRHIVPPWLEAANDWVDDGTDDAENLNALTLNSMLQMKDLWDYIGTLHRETISLVHEVCQDFGIQPRVQIPPRSKSPSPMPSRSPSPPLDPRPGYRDLFPAVFTRLEMFDMEIWDVYPLENQYTTSALSAAYAIQQSIHAQLPNHPAGNLTIAEFRGHLVDVLGRSIDFLATPINEREVAETLYRIDHSFVLKTVSQFPRRDGGIKYFSREITYPNTLEVSPPMRVIVLYLYASRWQGMSPKPEGRPLPESEEESSSESEHGQDSPSRSVPFNIADWKLGHLVSGWTIPGQDVLRENLSLICAVVRSFKFQYPGVLIPNNMDESQAYENMYQIFNQRFPHCERNYTPLHLISVLGNILETPDNKPDFIPAIISHYDIDGDVEYYRQILGEKWDVKSGLTGIRPLLYILHNANGTFAAMRRRRKNDSDSIFAITDWFQDDERSPPDISPTGIPLPDSPPAPPTGIPPPVPPPAPPTGIPPPVPPPAPPADVPPADSAPADSLPALNLPRIENYGRNATKAPFDRSGWTFFTDIDHFNEGLEHGYEDWIHDCAPKALQLSMEHQYNSSLSLDRVKQLFNDVFPNHHNAWQDEQVARMLLHPGMKAMRPQISLAILHGFLYGDFTIMLYPWDKPDDFYAPYKRIVYIASIRDLRPSRIRGRQDHKHHWVGMAHESGCPIPNFPPPPKRMTFVPPNPPPLPMELPVPSLVSLYRPLLNAATGVEKSTQVLEAHGDSSHWANFDSTEGFAAMSGQRWVPPPSPERVEVPLALFGIEEVLNPKLSLPVSQPLPVRPLQDEQPRYEQPPGFTTEQLEFALMLQREQGRADGEGQRPMEERKARGKGRGKGKEREREERPDTRAVNFSTSTGDWDLEDEL</sequence>
<feature type="compositionally biased region" description="Pro residues" evidence="3">
    <location>
        <begin position="1343"/>
        <end position="1379"/>
    </location>
</feature>
<feature type="compositionally biased region" description="Basic and acidic residues" evidence="3">
    <location>
        <begin position="1707"/>
        <end position="1723"/>
    </location>
</feature>
<feature type="region of interest" description="Disordered" evidence="3">
    <location>
        <begin position="1669"/>
        <end position="1691"/>
    </location>
</feature>
<dbReference type="PANTHER" id="PTHR13037:SF24">
    <property type="entry name" value="POLYCOMB PROTEIN PCL-RELATED"/>
    <property type="match status" value="1"/>
</dbReference>
<dbReference type="EMBL" id="AYSA01000256">
    <property type="protein sequence ID" value="ESZ94299.1"/>
    <property type="molecule type" value="Genomic_DNA"/>
</dbReference>
<keyword evidence="1" id="KW-0945">Host-virus interaction</keyword>
<feature type="coiled-coil region" evidence="2">
    <location>
        <begin position="485"/>
        <end position="512"/>
    </location>
</feature>
<feature type="compositionally biased region" description="Pro residues" evidence="3">
    <location>
        <begin position="967"/>
        <end position="980"/>
    </location>
</feature>
<feature type="coiled-coil region" evidence="2">
    <location>
        <begin position="705"/>
        <end position="782"/>
    </location>
</feature>
<feature type="region of interest" description="Disordered" evidence="3">
    <location>
        <begin position="1323"/>
        <end position="1391"/>
    </location>
</feature>
<evidence type="ECO:0000256" key="1">
    <source>
        <dbReference type="ARBA" id="ARBA00022581"/>
    </source>
</evidence>
<evidence type="ECO:0000256" key="3">
    <source>
        <dbReference type="SAM" id="MobiDB-lite"/>
    </source>
</evidence>
<keyword evidence="6" id="KW-1185">Reference proteome</keyword>
<name>W9CI06_SCLBF</name>
<feature type="coiled-coil region" evidence="2">
    <location>
        <begin position="350"/>
        <end position="384"/>
    </location>
</feature>
<dbReference type="PANTHER" id="PTHR13037">
    <property type="entry name" value="FORMIN"/>
    <property type="match status" value="1"/>
</dbReference>
<keyword evidence="2" id="KW-0175">Coiled coil</keyword>
<dbReference type="HOGENOM" id="CLU_239087_0_0_1"/>
<feature type="transmembrane region" description="Helical" evidence="4">
    <location>
        <begin position="194"/>
        <end position="211"/>
    </location>
</feature>
<feature type="region of interest" description="Disordered" evidence="3">
    <location>
        <begin position="1707"/>
        <end position="1761"/>
    </location>
</feature>
<feature type="compositionally biased region" description="Basic and acidic residues" evidence="3">
    <location>
        <begin position="1731"/>
        <end position="1743"/>
    </location>
</feature>
<feature type="compositionally biased region" description="Low complexity" evidence="3">
    <location>
        <begin position="1380"/>
        <end position="1391"/>
    </location>
</feature>
<evidence type="ECO:0000256" key="4">
    <source>
        <dbReference type="SAM" id="Phobius"/>
    </source>
</evidence>
<protein>
    <submittedName>
        <fullName evidence="5">Uncharacterized protein</fullName>
    </submittedName>
</protein>
<evidence type="ECO:0000313" key="6">
    <source>
        <dbReference type="Proteomes" id="UP000019487"/>
    </source>
</evidence>
<proteinExistence type="predicted"/>
<feature type="transmembrane region" description="Helical" evidence="4">
    <location>
        <begin position="162"/>
        <end position="182"/>
    </location>
</feature>
<dbReference type="STRING" id="1432307.W9CI06"/>
<keyword evidence="4" id="KW-1133">Transmembrane helix</keyword>
<feature type="transmembrane region" description="Helical" evidence="4">
    <location>
        <begin position="232"/>
        <end position="260"/>
    </location>
</feature>
<dbReference type="OrthoDB" id="3556584at2759"/>